<evidence type="ECO:0000313" key="3">
    <source>
        <dbReference type="EMBL" id="MXU98057.1"/>
    </source>
</evidence>
<dbReference type="PANTHER" id="PTHR21505:SF12">
    <property type="entry name" value="MADF DOMAIN-CONTAINING PROTEIN-RELATED"/>
    <property type="match status" value="1"/>
</dbReference>
<dbReference type="Pfam" id="PF10545">
    <property type="entry name" value="MADF_DNA_bdg"/>
    <property type="match status" value="1"/>
</dbReference>
<accession>A0A6B0V780</accession>
<dbReference type="PROSITE" id="PS51029">
    <property type="entry name" value="MADF"/>
    <property type="match status" value="1"/>
</dbReference>
<name>A0A6B0V780_IXORI</name>
<feature type="region of interest" description="Disordered" evidence="1">
    <location>
        <begin position="202"/>
        <end position="239"/>
    </location>
</feature>
<dbReference type="AlphaFoldDB" id="A0A6B0V780"/>
<feature type="compositionally biased region" description="Polar residues" evidence="1">
    <location>
        <begin position="205"/>
        <end position="221"/>
    </location>
</feature>
<dbReference type="SMART" id="SM00595">
    <property type="entry name" value="MADF"/>
    <property type="match status" value="1"/>
</dbReference>
<feature type="compositionally biased region" description="Basic and acidic residues" evidence="1">
    <location>
        <begin position="229"/>
        <end position="239"/>
    </location>
</feature>
<evidence type="ECO:0000259" key="2">
    <source>
        <dbReference type="PROSITE" id="PS51029"/>
    </source>
</evidence>
<protein>
    <submittedName>
        <fullName evidence="3">Putative alcohol dehydrogenase transcription factor myb/sant-like protein</fullName>
    </submittedName>
</protein>
<dbReference type="PANTHER" id="PTHR21505">
    <property type="entry name" value="MADF DOMAIN-CONTAINING PROTEIN-RELATED"/>
    <property type="match status" value="1"/>
</dbReference>
<dbReference type="InterPro" id="IPR006578">
    <property type="entry name" value="MADF-dom"/>
</dbReference>
<proteinExistence type="predicted"/>
<feature type="domain" description="MADF" evidence="2">
    <location>
        <begin position="67"/>
        <end position="167"/>
    </location>
</feature>
<dbReference type="EMBL" id="GIFC01015974">
    <property type="protein sequence ID" value="MXU98057.1"/>
    <property type="molecule type" value="Transcribed_RNA"/>
</dbReference>
<reference evidence="3" key="1">
    <citation type="submission" date="2019-12" db="EMBL/GenBank/DDBJ databases">
        <title>An insight into the sialome of adult female Ixodes ricinus ticks feeding for 6 days.</title>
        <authorList>
            <person name="Perner J."/>
            <person name="Ribeiro J.M.C."/>
        </authorList>
    </citation>
    <scope>NUCLEOTIDE SEQUENCE</scope>
    <source>
        <strain evidence="3">Semi-engorged</strain>
        <tissue evidence="3">Salivary glands</tissue>
    </source>
</reference>
<sequence length="306" mass="34914">MARCHHPNQSAHDGTLLRVRARTFLAAFAARAIGNALDGRFQSRQSLMNQALKTITMKDLSDESTLCLIALVEEFPQLWRLQNDQYRNNGIKSELWKQIANEVVRFYSQYGPYTEEGVRGFFQNKRLIFRREKEKITKTKSGQAAEYVYNGSWRFYRSLLFLDRSKPVLSRECNESYQHKDPYGMDSETESASVLTEMREPVLGTPSTHTPRGTTSPSLEASGTPVKRPKCDDGKKKADDCSSSGWKERTVAFPKIAESFATEKSCDDADNFGRVVAGHMRNLNGTNFIQCQIEVLELVKRYLDRQ</sequence>
<evidence type="ECO:0000256" key="1">
    <source>
        <dbReference type="SAM" id="MobiDB-lite"/>
    </source>
</evidence>
<organism evidence="3">
    <name type="scientific">Ixodes ricinus</name>
    <name type="common">Common tick</name>
    <name type="synonym">Acarus ricinus</name>
    <dbReference type="NCBI Taxonomy" id="34613"/>
    <lineage>
        <taxon>Eukaryota</taxon>
        <taxon>Metazoa</taxon>
        <taxon>Ecdysozoa</taxon>
        <taxon>Arthropoda</taxon>
        <taxon>Chelicerata</taxon>
        <taxon>Arachnida</taxon>
        <taxon>Acari</taxon>
        <taxon>Parasitiformes</taxon>
        <taxon>Ixodida</taxon>
        <taxon>Ixodoidea</taxon>
        <taxon>Ixodidae</taxon>
        <taxon>Ixodinae</taxon>
        <taxon>Ixodes</taxon>
    </lineage>
</organism>